<comment type="cofactor">
    <cofactor evidence="1">
        <name>Zn(2+)</name>
        <dbReference type="ChEBI" id="CHEBI:29105"/>
    </cofactor>
</comment>
<gene>
    <name evidence="7" type="ORF">KIP89_17735</name>
</gene>
<accession>A0ABS5RBB0</accession>
<sequence>MRAAELAPRGDDMLTVRALASGVSRGSESLVCQGLVPESEHQRMRAPFQQGAFPFPVLYGYQSVGRVEDGPPAWLGRTVFALHPHQDVYHLPVSAVVPVPDAVPARRATLAANMETALNALWDSGAGPGDRIVIVGGGVVGLLVTALAAALPGAEVTLVDVRPGRADLAQAFGARFATPGEAGDDADIVFHTSATAAGLQTALAAGGFEARIVEVSWYGSRATPVHLGETFHSRRLQLIGSQVGAVSPSRRPRWPHARRLGKALALLDDARLDRLITHVVPFEQAPVHLPGLLTGGQDALAILLAYS</sequence>
<dbReference type="InterPro" id="IPR036291">
    <property type="entry name" value="NAD(P)-bd_dom_sf"/>
</dbReference>
<dbReference type="PANTHER" id="PTHR43350:SF19">
    <property type="entry name" value="D-GULOSIDE 3-DEHYDROGENASE"/>
    <property type="match status" value="1"/>
</dbReference>
<evidence type="ECO:0000256" key="2">
    <source>
        <dbReference type="ARBA" id="ARBA00008072"/>
    </source>
</evidence>
<evidence type="ECO:0000313" key="7">
    <source>
        <dbReference type="EMBL" id="MBS9478953.1"/>
    </source>
</evidence>
<keyword evidence="5" id="KW-0560">Oxidoreductase</keyword>
<dbReference type="SUPFAM" id="SSF51735">
    <property type="entry name" value="NAD(P)-binding Rossmann-fold domains"/>
    <property type="match status" value="1"/>
</dbReference>
<evidence type="ECO:0000256" key="3">
    <source>
        <dbReference type="ARBA" id="ARBA00022723"/>
    </source>
</evidence>
<dbReference type="InterPro" id="IPR007698">
    <property type="entry name" value="AlaDH/PNT_NAD(H)-bd"/>
</dbReference>
<keyword evidence="4" id="KW-0862">Zinc</keyword>
<dbReference type="Gene3D" id="3.40.50.720">
    <property type="entry name" value="NAD(P)-binding Rossmann-like Domain"/>
    <property type="match status" value="1"/>
</dbReference>
<evidence type="ECO:0000256" key="5">
    <source>
        <dbReference type="ARBA" id="ARBA00023002"/>
    </source>
</evidence>
<evidence type="ECO:0000256" key="4">
    <source>
        <dbReference type="ARBA" id="ARBA00022833"/>
    </source>
</evidence>
<feature type="domain" description="Alanine dehydrogenase/pyridine nucleotide transhydrogenase NAD(H)-binding" evidence="6">
    <location>
        <begin position="131"/>
        <end position="179"/>
    </location>
</feature>
<reference evidence="7" key="1">
    <citation type="submission" date="2021-05" db="EMBL/GenBank/DDBJ databases">
        <authorList>
            <person name="Sun Q."/>
            <person name="Inoue M."/>
        </authorList>
    </citation>
    <scope>NUCLEOTIDE SEQUENCE</scope>
    <source>
        <strain evidence="7">VKM B-3255</strain>
    </source>
</reference>
<keyword evidence="3" id="KW-0479">Metal-binding</keyword>
<dbReference type="RefSeq" id="WP_213756947.1">
    <property type="nucleotide sequence ID" value="NZ_JAHCQH010000021.1"/>
</dbReference>
<dbReference type="Gene3D" id="3.90.180.10">
    <property type="entry name" value="Medium-chain alcohol dehydrogenases, catalytic domain"/>
    <property type="match status" value="1"/>
</dbReference>
<dbReference type="EMBL" id="JAHCQH010000021">
    <property type="protein sequence ID" value="MBS9478953.1"/>
    <property type="molecule type" value="Genomic_DNA"/>
</dbReference>
<evidence type="ECO:0000256" key="1">
    <source>
        <dbReference type="ARBA" id="ARBA00001947"/>
    </source>
</evidence>
<proteinExistence type="inferred from homology"/>
<organism evidence="7 8">
    <name type="scientific">Ancylobacter radicis</name>
    <dbReference type="NCBI Taxonomy" id="2836179"/>
    <lineage>
        <taxon>Bacteria</taxon>
        <taxon>Pseudomonadati</taxon>
        <taxon>Pseudomonadota</taxon>
        <taxon>Alphaproteobacteria</taxon>
        <taxon>Hyphomicrobiales</taxon>
        <taxon>Xanthobacteraceae</taxon>
        <taxon>Ancylobacter</taxon>
    </lineage>
</organism>
<dbReference type="Pfam" id="PF01262">
    <property type="entry name" value="AlaDh_PNT_C"/>
    <property type="match status" value="1"/>
</dbReference>
<dbReference type="InterPro" id="IPR011032">
    <property type="entry name" value="GroES-like_sf"/>
</dbReference>
<dbReference type="Proteomes" id="UP001166585">
    <property type="component" value="Unassembled WGS sequence"/>
</dbReference>
<dbReference type="CDD" id="cd08255">
    <property type="entry name" value="2-desacetyl-2-hydroxyethyl_bacteriochlorophyllide_like"/>
    <property type="match status" value="1"/>
</dbReference>
<comment type="similarity">
    <text evidence="2">Belongs to the zinc-containing alcohol dehydrogenase family.</text>
</comment>
<comment type="caution">
    <text evidence="7">The sequence shown here is derived from an EMBL/GenBank/DDBJ whole genome shotgun (WGS) entry which is preliminary data.</text>
</comment>
<evidence type="ECO:0000259" key="6">
    <source>
        <dbReference type="Pfam" id="PF01262"/>
    </source>
</evidence>
<dbReference type="SUPFAM" id="SSF50129">
    <property type="entry name" value="GroES-like"/>
    <property type="match status" value="1"/>
</dbReference>
<evidence type="ECO:0000313" key="8">
    <source>
        <dbReference type="Proteomes" id="UP001166585"/>
    </source>
</evidence>
<dbReference type="PANTHER" id="PTHR43350">
    <property type="entry name" value="NAD-DEPENDENT ALCOHOL DEHYDROGENASE"/>
    <property type="match status" value="1"/>
</dbReference>
<name>A0ABS5RBB0_9HYPH</name>
<protein>
    <submittedName>
        <fullName evidence="7">Zinc-binding alcohol dehydrogenase</fullName>
    </submittedName>
</protein>
<keyword evidence="8" id="KW-1185">Reference proteome</keyword>